<dbReference type="OrthoDB" id="5372266at2759"/>
<evidence type="ECO:0000256" key="3">
    <source>
        <dbReference type="ARBA" id="ARBA00022989"/>
    </source>
</evidence>
<dbReference type="GO" id="GO:0016020">
    <property type="term" value="C:membrane"/>
    <property type="evidence" value="ECO:0007669"/>
    <property type="project" value="UniProtKB-SubCell"/>
</dbReference>
<reference evidence="9 10" key="1">
    <citation type="journal article" date="2018" name="Nat. Ecol. Evol.">
        <title>Pezizomycetes genomes reveal the molecular basis of ectomycorrhizal truffle lifestyle.</title>
        <authorList>
            <person name="Murat C."/>
            <person name="Payen T."/>
            <person name="Noel B."/>
            <person name="Kuo A."/>
            <person name="Morin E."/>
            <person name="Chen J."/>
            <person name="Kohler A."/>
            <person name="Krizsan K."/>
            <person name="Balestrini R."/>
            <person name="Da Silva C."/>
            <person name="Montanini B."/>
            <person name="Hainaut M."/>
            <person name="Levati E."/>
            <person name="Barry K.W."/>
            <person name="Belfiori B."/>
            <person name="Cichocki N."/>
            <person name="Clum A."/>
            <person name="Dockter R.B."/>
            <person name="Fauchery L."/>
            <person name="Guy J."/>
            <person name="Iotti M."/>
            <person name="Le Tacon F."/>
            <person name="Lindquist E.A."/>
            <person name="Lipzen A."/>
            <person name="Malagnac F."/>
            <person name="Mello A."/>
            <person name="Molinier V."/>
            <person name="Miyauchi S."/>
            <person name="Poulain J."/>
            <person name="Riccioni C."/>
            <person name="Rubini A."/>
            <person name="Sitrit Y."/>
            <person name="Splivallo R."/>
            <person name="Traeger S."/>
            <person name="Wang M."/>
            <person name="Zifcakova L."/>
            <person name="Wipf D."/>
            <person name="Zambonelli A."/>
            <person name="Paolocci F."/>
            <person name="Nowrousian M."/>
            <person name="Ottonello S."/>
            <person name="Baldrian P."/>
            <person name="Spatafora J.W."/>
            <person name="Henrissat B."/>
            <person name="Nagy L.G."/>
            <person name="Aury J.M."/>
            <person name="Wincker P."/>
            <person name="Grigoriev I.V."/>
            <person name="Bonfante P."/>
            <person name="Martin F.M."/>
        </authorList>
    </citation>
    <scope>NUCLEOTIDE SEQUENCE [LARGE SCALE GENOMIC DNA]</scope>
    <source>
        <strain evidence="9 10">120613-1</strain>
    </source>
</reference>
<dbReference type="STRING" id="1336337.A0A3N4JVM0"/>
<dbReference type="PANTHER" id="PTHR33048:SF47">
    <property type="entry name" value="INTEGRAL MEMBRANE PROTEIN-RELATED"/>
    <property type="match status" value="1"/>
</dbReference>
<feature type="transmembrane region" description="Helical" evidence="7">
    <location>
        <begin position="120"/>
        <end position="142"/>
    </location>
</feature>
<evidence type="ECO:0000259" key="8">
    <source>
        <dbReference type="Pfam" id="PF20684"/>
    </source>
</evidence>
<dbReference type="InterPro" id="IPR052337">
    <property type="entry name" value="SAT4-like"/>
</dbReference>
<feature type="domain" description="Rhodopsin" evidence="8">
    <location>
        <begin position="2"/>
        <end position="143"/>
    </location>
</feature>
<keyword evidence="3 7" id="KW-1133">Transmembrane helix</keyword>
<evidence type="ECO:0000256" key="2">
    <source>
        <dbReference type="ARBA" id="ARBA00022692"/>
    </source>
</evidence>
<dbReference type="PANTHER" id="PTHR33048">
    <property type="entry name" value="PTH11-LIKE INTEGRAL MEMBRANE PROTEIN (AFU_ORTHOLOGUE AFUA_5G11245)"/>
    <property type="match status" value="1"/>
</dbReference>
<evidence type="ECO:0000256" key="1">
    <source>
        <dbReference type="ARBA" id="ARBA00004141"/>
    </source>
</evidence>
<keyword evidence="4 7" id="KW-0472">Membrane</keyword>
<keyword evidence="2 7" id="KW-0812">Transmembrane</keyword>
<evidence type="ECO:0000256" key="6">
    <source>
        <dbReference type="SAM" id="MobiDB-lite"/>
    </source>
</evidence>
<evidence type="ECO:0000313" key="9">
    <source>
        <dbReference type="EMBL" id="RPB02406.1"/>
    </source>
</evidence>
<protein>
    <recommendedName>
        <fullName evidence="8">Rhodopsin domain-containing protein</fullName>
    </recommendedName>
</protein>
<feature type="transmembrane region" description="Helical" evidence="7">
    <location>
        <begin position="49"/>
        <end position="71"/>
    </location>
</feature>
<sequence length="219" mass="24304">MTTIVLVSYMIIIFTSIFSCWPFSANWAINDGAAVPRCQIINSHTFIHTTVLNVFTDLLIMGMPFLVLRLYALQLRDVWRLSFLLFLGSISIIAATVRAVNIAPIDLTINSLVNIRKVEILSFGELLAVFFAACAPPIRAFIHRNRKKEETSRYLSGIDRSSITGTYELEGVISLELSTKQLPEVPGDGFSLMDNKAREPTEESIRECDIGAAVSSDDG</sequence>
<keyword evidence="10" id="KW-1185">Reference proteome</keyword>
<proteinExistence type="inferred from homology"/>
<evidence type="ECO:0000256" key="5">
    <source>
        <dbReference type="ARBA" id="ARBA00038359"/>
    </source>
</evidence>
<dbReference type="AlphaFoldDB" id="A0A3N4JVM0"/>
<dbReference type="InterPro" id="IPR049326">
    <property type="entry name" value="Rhodopsin_dom_fungi"/>
</dbReference>
<name>A0A3N4JVM0_9PEZI</name>
<organism evidence="9 10">
    <name type="scientific">Choiromyces venosus 120613-1</name>
    <dbReference type="NCBI Taxonomy" id="1336337"/>
    <lineage>
        <taxon>Eukaryota</taxon>
        <taxon>Fungi</taxon>
        <taxon>Dikarya</taxon>
        <taxon>Ascomycota</taxon>
        <taxon>Pezizomycotina</taxon>
        <taxon>Pezizomycetes</taxon>
        <taxon>Pezizales</taxon>
        <taxon>Tuberaceae</taxon>
        <taxon>Choiromyces</taxon>
    </lineage>
</organism>
<feature type="transmembrane region" description="Helical" evidence="7">
    <location>
        <begin position="78"/>
        <end position="100"/>
    </location>
</feature>
<dbReference type="Proteomes" id="UP000276215">
    <property type="component" value="Unassembled WGS sequence"/>
</dbReference>
<accession>A0A3N4JVM0</accession>
<evidence type="ECO:0000256" key="4">
    <source>
        <dbReference type="ARBA" id="ARBA00023136"/>
    </source>
</evidence>
<evidence type="ECO:0000313" key="10">
    <source>
        <dbReference type="Proteomes" id="UP000276215"/>
    </source>
</evidence>
<feature type="transmembrane region" description="Helical" evidence="7">
    <location>
        <begin position="7"/>
        <end position="29"/>
    </location>
</feature>
<comment type="subcellular location">
    <subcellularLocation>
        <location evidence="1">Membrane</location>
        <topology evidence="1">Multi-pass membrane protein</topology>
    </subcellularLocation>
</comment>
<gene>
    <name evidence="9" type="ORF">L873DRAFT_460464</name>
</gene>
<feature type="region of interest" description="Disordered" evidence="6">
    <location>
        <begin position="188"/>
        <end position="219"/>
    </location>
</feature>
<evidence type="ECO:0000256" key="7">
    <source>
        <dbReference type="SAM" id="Phobius"/>
    </source>
</evidence>
<dbReference type="Pfam" id="PF20684">
    <property type="entry name" value="Fung_rhodopsin"/>
    <property type="match status" value="1"/>
</dbReference>
<feature type="compositionally biased region" description="Basic and acidic residues" evidence="6">
    <location>
        <begin position="195"/>
        <end position="209"/>
    </location>
</feature>
<comment type="similarity">
    <text evidence="5">Belongs to the SAT4 family.</text>
</comment>
<dbReference type="EMBL" id="ML120368">
    <property type="protein sequence ID" value="RPB02406.1"/>
    <property type="molecule type" value="Genomic_DNA"/>
</dbReference>